<dbReference type="AlphaFoldDB" id="A0A1I0DB30"/>
<accession>A0A1I0DB30</accession>
<proteinExistence type="inferred from homology"/>
<keyword evidence="1 4" id="KW-0479">Metal-binding</keyword>
<evidence type="ECO:0000256" key="1">
    <source>
        <dbReference type="ARBA" id="ARBA00022723"/>
    </source>
</evidence>
<keyword evidence="3" id="KW-0560">Oxidoreductase</keyword>
<feature type="domain" description="Enoyl reductase (ER)" evidence="5">
    <location>
        <begin position="15"/>
        <end position="343"/>
    </location>
</feature>
<dbReference type="InterPro" id="IPR013154">
    <property type="entry name" value="ADH-like_N"/>
</dbReference>
<keyword evidence="7" id="KW-1185">Reference proteome</keyword>
<dbReference type="SMART" id="SM00829">
    <property type="entry name" value="PKS_ER"/>
    <property type="match status" value="1"/>
</dbReference>
<name>A0A1I0DB30_9FIRM</name>
<dbReference type="GO" id="GO:0016491">
    <property type="term" value="F:oxidoreductase activity"/>
    <property type="evidence" value="ECO:0007669"/>
    <property type="project" value="UniProtKB-KW"/>
</dbReference>
<dbReference type="InterPro" id="IPR050129">
    <property type="entry name" value="Zn_alcohol_dh"/>
</dbReference>
<dbReference type="SUPFAM" id="SSF50129">
    <property type="entry name" value="GroES-like"/>
    <property type="match status" value="1"/>
</dbReference>
<evidence type="ECO:0000256" key="4">
    <source>
        <dbReference type="RuleBase" id="RU361277"/>
    </source>
</evidence>
<sequence length="345" mass="37021">MKETMMRALVKSAPGPDGLKLEQVSVPKPAGDQLLVRVRACAICGTDVHIRRDEYLHYPPVTLGHEFFGDVVEVGAQAAGFAVGDQVTAMTATSTCGQCPACKSGYLMRCEQRRSVGSGFNGAMADYIVIPASICYRIPDNHRDQNYMAVCEPMSCAAHLVFDQCEIRGGDVVVVMGPGALGQAAAQMAKAAGAFVIVSGVPKDQERLDLAMENGADACCADPEALKELVLKHNPYGADVVLECSGAVPALKSAIEICRRGGQIGQLGLFGRPIEFPMDQLVMKEIRLNVSMGSSHQSWQRLMTLFAQNAVHADKLVSAVFPLERWEEAFAMAESGSGYRIVLVP</sequence>
<dbReference type="Pfam" id="PF08240">
    <property type="entry name" value="ADH_N"/>
    <property type="match status" value="1"/>
</dbReference>
<dbReference type="Gene3D" id="3.90.180.10">
    <property type="entry name" value="Medium-chain alcohol dehydrogenases, catalytic domain"/>
    <property type="match status" value="1"/>
</dbReference>
<comment type="similarity">
    <text evidence="4">Belongs to the zinc-containing alcohol dehydrogenase family.</text>
</comment>
<dbReference type="Gene3D" id="3.40.50.720">
    <property type="entry name" value="NAD(P)-binding Rossmann-like Domain"/>
    <property type="match status" value="1"/>
</dbReference>
<dbReference type="InterPro" id="IPR002328">
    <property type="entry name" value="ADH_Zn_CS"/>
</dbReference>
<dbReference type="InterPro" id="IPR036291">
    <property type="entry name" value="NAD(P)-bd_dom_sf"/>
</dbReference>
<dbReference type="Proteomes" id="UP000198508">
    <property type="component" value="Unassembled WGS sequence"/>
</dbReference>
<protein>
    <submittedName>
        <fullName evidence="6">L-iditol 2-dehydrogenase</fullName>
    </submittedName>
</protein>
<gene>
    <name evidence="6" type="ORF">SAMN05216313_10489</name>
</gene>
<evidence type="ECO:0000259" key="5">
    <source>
        <dbReference type="SMART" id="SM00829"/>
    </source>
</evidence>
<dbReference type="PANTHER" id="PTHR43401:SF2">
    <property type="entry name" value="L-THREONINE 3-DEHYDROGENASE"/>
    <property type="match status" value="1"/>
</dbReference>
<dbReference type="GeneID" id="93276304"/>
<dbReference type="RefSeq" id="WP_166434357.1">
    <property type="nucleotide sequence ID" value="NZ_DAINWJ010000040.1"/>
</dbReference>
<dbReference type="InterPro" id="IPR013149">
    <property type="entry name" value="ADH-like_C"/>
</dbReference>
<dbReference type="InterPro" id="IPR020843">
    <property type="entry name" value="ER"/>
</dbReference>
<evidence type="ECO:0000256" key="3">
    <source>
        <dbReference type="ARBA" id="ARBA00023002"/>
    </source>
</evidence>
<dbReference type="STRING" id="460384.SAMN05216313_10489"/>
<dbReference type="PROSITE" id="PS00059">
    <property type="entry name" value="ADH_ZINC"/>
    <property type="match status" value="1"/>
</dbReference>
<dbReference type="Pfam" id="PF00107">
    <property type="entry name" value="ADH_zinc_N"/>
    <property type="match status" value="1"/>
</dbReference>
<organism evidence="6 7">
    <name type="scientific">Enterocloster lavalensis</name>
    <dbReference type="NCBI Taxonomy" id="460384"/>
    <lineage>
        <taxon>Bacteria</taxon>
        <taxon>Bacillati</taxon>
        <taxon>Bacillota</taxon>
        <taxon>Clostridia</taxon>
        <taxon>Lachnospirales</taxon>
        <taxon>Lachnospiraceae</taxon>
        <taxon>Enterocloster</taxon>
    </lineage>
</organism>
<evidence type="ECO:0000256" key="2">
    <source>
        <dbReference type="ARBA" id="ARBA00022833"/>
    </source>
</evidence>
<dbReference type="InterPro" id="IPR011032">
    <property type="entry name" value="GroES-like_sf"/>
</dbReference>
<dbReference type="EMBL" id="FOIM01000004">
    <property type="protein sequence ID" value="SET29435.1"/>
    <property type="molecule type" value="Genomic_DNA"/>
</dbReference>
<dbReference type="SUPFAM" id="SSF51735">
    <property type="entry name" value="NAD(P)-binding Rossmann-fold domains"/>
    <property type="match status" value="1"/>
</dbReference>
<comment type="cofactor">
    <cofactor evidence="4">
        <name>Zn(2+)</name>
        <dbReference type="ChEBI" id="CHEBI:29105"/>
    </cofactor>
</comment>
<reference evidence="7" key="1">
    <citation type="submission" date="2016-10" db="EMBL/GenBank/DDBJ databases">
        <authorList>
            <person name="Varghese N."/>
            <person name="Submissions S."/>
        </authorList>
    </citation>
    <scope>NUCLEOTIDE SEQUENCE [LARGE SCALE GENOMIC DNA]</scope>
    <source>
        <strain evidence="7">NLAE-zl-G277</strain>
    </source>
</reference>
<keyword evidence="2 4" id="KW-0862">Zinc</keyword>
<evidence type="ECO:0000313" key="6">
    <source>
        <dbReference type="EMBL" id="SET29435.1"/>
    </source>
</evidence>
<dbReference type="PANTHER" id="PTHR43401">
    <property type="entry name" value="L-THREONINE 3-DEHYDROGENASE"/>
    <property type="match status" value="1"/>
</dbReference>
<dbReference type="GO" id="GO:0008270">
    <property type="term" value="F:zinc ion binding"/>
    <property type="evidence" value="ECO:0007669"/>
    <property type="project" value="InterPro"/>
</dbReference>
<evidence type="ECO:0000313" key="7">
    <source>
        <dbReference type="Proteomes" id="UP000198508"/>
    </source>
</evidence>